<gene>
    <name evidence="2" type="ORF">E3U44_17555</name>
</gene>
<dbReference type="EMBL" id="CP038033">
    <property type="protein sequence ID" value="QBQ56114.1"/>
    <property type="molecule type" value="Genomic_DNA"/>
</dbReference>
<feature type="region of interest" description="Disordered" evidence="1">
    <location>
        <begin position="1"/>
        <end position="88"/>
    </location>
</feature>
<dbReference type="Proteomes" id="UP000294325">
    <property type="component" value="Chromosome"/>
</dbReference>
<protein>
    <submittedName>
        <fullName evidence="2">Uncharacterized protein</fullName>
    </submittedName>
</protein>
<feature type="compositionally biased region" description="Polar residues" evidence="1">
    <location>
        <begin position="53"/>
        <end position="62"/>
    </location>
</feature>
<name>A0A4P7C3G0_9GAMM</name>
<accession>A0A4P7C3G0</accession>
<evidence type="ECO:0000313" key="2">
    <source>
        <dbReference type="EMBL" id="QBQ56114.1"/>
    </source>
</evidence>
<dbReference type="RefSeq" id="WP_134359366.1">
    <property type="nucleotide sequence ID" value="NZ_CP038033.1"/>
</dbReference>
<organism evidence="2 3">
    <name type="scientific">Nitrosococcus wardiae</name>
    <dbReference type="NCBI Taxonomy" id="1814290"/>
    <lineage>
        <taxon>Bacteria</taxon>
        <taxon>Pseudomonadati</taxon>
        <taxon>Pseudomonadota</taxon>
        <taxon>Gammaproteobacteria</taxon>
        <taxon>Chromatiales</taxon>
        <taxon>Chromatiaceae</taxon>
        <taxon>Nitrosococcus</taxon>
    </lineage>
</organism>
<keyword evidence="3" id="KW-1185">Reference proteome</keyword>
<evidence type="ECO:0000313" key="3">
    <source>
        <dbReference type="Proteomes" id="UP000294325"/>
    </source>
</evidence>
<sequence>MSWRETLGMLGVTPHTEHASTRNSHNTQKSPGSNPSATRTASADKDSVAADSLTQFTHNSQKPPEPDPSADYADYVNSASRNRDSEQADSQLLEALAEACRGLPITPGEVREAFTPEDIEEWHNGCLPQDTLATFAQALVQRREMDKGKRPALYTEPASCQHCGPVWLWFSGEVQGCPWCWNRIANRPIPRPQPVRCGGCAHFQRIDHPHLGHCAQGEPEGISGLWDTDRRHCERYLPRPEAPNDSHSRWKGLEIKGEFSK</sequence>
<dbReference type="OrthoDB" id="5958286at2"/>
<evidence type="ECO:0000256" key="1">
    <source>
        <dbReference type="SAM" id="MobiDB-lite"/>
    </source>
</evidence>
<reference evidence="2 3" key="1">
    <citation type="submission" date="2019-03" db="EMBL/GenBank/DDBJ databases">
        <title>The genome sequence of Nitrosococcus wardiae strain D1FHST reveals the archetypal metabolic capacity of ammonia-oxidizing Gammaproteobacteria.</title>
        <authorList>
            <person name="Wang L."/>
            <person name="Lim C.K."/>
            <person name="Hanson T.E."/>
            <person name="Dang H."/>
            <person name="Klotz M.G."/>
        </authorList>
    </citation>
    <scope>NUCLEOTIDE SEQUENCE [LARGE SCALE GENOMIC DNA]</scope>
    <source>
        <strain evidence="2 3">D1FHS</strain>
    </source>
</reference>
<dbReference type="AlphaFoldDB" id="A0A4P7C3G0"/>
<feature type="compositionally biased region" description="Polar residues" evidence="1">
    <location>
        <begin position="21"/>
        <end position="40"/>
    </location>
</feature>
<dbReference type="KEGG" id="nwr:E3U44_17555"/>
<feature type="region of interest" description="Disordered" evidence="1">
    <location>
        <begin position="238"/>
        <end position="261"/>
    </location>
</feature>
<proteinExistence type="predicted"/>